<feature type="domain" description="DUF7436" evidence="2">
    <location>
        <begin position="128"/>
        <end position="282"/>
    </location>
</feature>
<dbReference type="InterPro" id="IPR051797">
    <property type="entry name" value="TrmB-like"/>
</dbReference>
<protein>
    <submittedName>
        <fullName evidence="3">TrmB family transcriptional regulator</fullName>
    </submittedName>
</protein>
<name>L9WNT9_9EURY</name>
<dbReference type="AlphaFoldDB" id="L9WNT9"/>
<dbReference type="InterPro" id="IPR055859">
    <property type="entry name" value="DUF7436"/>
</dbReference>
<reference evidence="3 4" key="1">
    <citation type="journal article" date="2014" name="PLoS Genet.">
        <title>Phylogenetically driven sequencing of extremely halophilic archaea reveals strategies for static and dynamic osmo-response.</title>
        <authorList>
            <person name="Becker E.A."/>
            <person name="Seitzer P.M."/>
            <person name="Tritt A."/>
            <person name="Larsen D."/>
            <person name="Krusor M."/>
            <person name="Yao A.I."/>
            <person name="Wu D."/>
            <person name="Madern D."/>
            <person name="Eisen J.A."/>
            <person name="Darling A.E."/>
            <person name="Facciotti M.T."/>
        </authorList>
    </citation>
    <scope>NUCLEOTIDE SEQUENCE [LARGE SCALE GENOMIC DNA]</scope>
    <source>
        <strain evidence="3 4">JCM 12255</strain>
    </source>
</reference>
<gene>
    <name evidence="3" type="ORF">C493_17936</name>
</gene>
<keyword evidence="4" id="KW-1185">Reference proteome</keyword>
<feature type="domain" description="Transcription regulator TrmB N-terminal" evidence="1">
    <location>
        <begin position="25"/>
        <end position="90"/>
    </location>
</feature>
<accession>L9WNT9</accession>
<evidence type="ECO:0000259" key="1">
    <source>
        <dbReference type="Pfam" id="PF01978"/>
    </source>
</evidence>
<dbReference type="Proteomes" id="UP000011602">
    <property type="component" value="Unassembled WGS sequence"/>
</dbReference>
<evidence type="ECO:0000313" key="4">
    <source>
        <dbReference type="Proteomes" id="UP000011602"/>
    </source>
</evidence>
<organism evidence="3 4">
    <name type="scientific">Natronolimnohabitans innermongolicus JCM 12255</name>
    <dbReference type="NCBI Taxonomy" id="1227499"/>
    <lineage>
        <taxon>Archaea</taxon>
        <taxon>Methanobacteriati</taxon>
        <taxon>Methanobacteriota</taxon>
        <taxon>Stenosarchaea group</taxon>
        <taxon>Halobacteria</taxon>
        <taxon>Halobacteriales</taxon>
        <taxon>Natrialbaceae</taxon>
        <taxon>Natronolimnohabitans</taxon>
    </lineage>
</organism>
<dbReference type="EMBL" id="AOHZ01000084">
    <property type="protein sequence ID" value="ELY50891.1"/>
    <property type="molecule type" value="Genomic_DNA"/>
</dbReference>
<dbReference type="eggNOG" id="arCOG02037">
    <property type="taxonomic scope" value="Archaea"/>
</dbReference>
<dbReference type="Pfam" id="PF01978">
    <property type="entry name" value="TrmB"/>
    <property type="match status" value="1"/>
</dbReference>
<evidence type="ECO:0000313" key="3">
    <source>
        <dbReference type="EMBL" id="ELY50891.1"/>
    </source>
</evidence>
<dbReference type="InterPro" id="IPR002831">
    <property type="entry name" value="Tscrpt_reg_TrmB_N"/>
</dbReference>
<dbReference type="STRING" id="1227499.C493_17936"/>
<dbReference type="PANTHER" id="PTHR34293">
    <property type="entry name" value="HTH-TYPE TRANSCRIPTIONAL REGULATOR TRMBL2"/>
    <property type="match status" value="1"/>
</dbReference>
<proteinExistence type="predicted"/>
<dbReference type="SUPFAM" id="SSF46785">
    <property type="entry name" value="Winged helix' DNA-binding domain"/>
    <property type="match status" value="1"/>
</dbReference>
<dbReference type="Pfam" id="PF24217">
    <property type="entry name" value="DUF7436"/>
    <property type="match status" value="1"/>
</dbReference>
<comment type="caution">
    <text evidence="3">The sequence shown here is derived from an EMBL/GenBank/DDBJ whole genome shotgun (WGS) entry which is preliminary data.</text>
</comment>
<dbReference type="InterPro" id="IPR036388">
    <property type="entry name" value="WH-like_DNA-bd_sf"/>
</dbReference>
<dbReference type="InterPro" id="IPR036390">
    <property type="entry name" value="WH_DNA-bd_sf"/>
</dbReference>
<dbReference type="Gene3D" id="1.10.10.10">
    <property type="entry name" value="Winged helix-like DNA-binding domain superfamily/Winged helix DNA-binding domain"/>
    <property type="match status" value="1"/>
</dbReference>
<dbReference type="PANTHER" id="PTHR34293:SF1">
    <property type="entry name" value="HTH-TYPE TRANSCRIPTIONAL REGULATOR TRMBL2"/>
    <property type="match status" value="1"/>
</dbReference>
<sequence length="287" mass="32661">MKRVENEIYIYSATVPSVDMASFRDLGLSSYEEKVYRTLLERGAATAEELSAESDVPMGRIYDVLNGLESRDLVRCNRESHPRVYAPIDSETAIDRLLRERKRDLEVERTRYENAAAELRSQVGGQQPVDGRFWETRTRDTETAFIHGQIERFAGATDEVLIVGDTALANQFRNAAPAVRNWIESIRESTVRVRILLSDELSGGRDRLVELVHGDEKPTPIETRVHPSVAANFDLIDRDELYLYVTDPFTQRGPLGTVRITESNLIEALEDEFDERWQEAETIQDGA</sequence>
<evidence type="ECO:0000259" key="2">
    <source>
        <dbReference type="Pfam" id="PF24217"/>
    </source>
</evidence>